<evidence type="ECO:0000259" key="2">
    <source>
        <dbReference type="PROSITE" id="PS51192"/>
    </source>
</evidence>
<feature type="region of interest" description="Disordered" evidence="1">
    <location>
        <begin position="1"/>
        <end position="76"/>
    </location>
</feature>
<evidence type="ECO:0000256" key="1">
    <source>
        <dbReference type="SAM" id="MobiDB-lite"/>
    </source>
</evidence>
<feature type="compositionally biased region" description="Acidic residues" evidence="1">
    <location>
        <begin position="62"/>
        <end position="71"/>
    </location>
</feature>
<organism evidence="3">
    <name type="scientific">viral metagenome</name>
    <dbReference type="NCBI Taxonomy" id="1070528"/>
    <lineage>
        <taxon>unclassified sequences</taxon>
        <taxon>metagenomes</taxon>
        <taxon>organismal metagenomes</taxon>
    </lineage>
</organism>
<dbReference type="Gene3D" id="3.40.50.300">
    <property type="entry name" value="P-loop containing nucleotide triphosphate hydrolases"/>
    <property type="match status" value="1"/>
</dbReference>
<feature type="compositionally biased region" description="Acidic residues" evidence="1">
    <location>
        <begin position="44"/>
        <end position="54"/>
    </location>
</feature>
<feature type="region of interest" description="Disordered" evidence="1">
    <location>
        <begin position="564"/>
        <end position="587"/>
    </location>
</feature>
<dbReference type="GO" id="GO:0005524">
    <property type="term" value="F:ATP binding"/>
    <property type="evidence" value="ECO:0007669"/>
    <property type="project" value="InterPro"/>
</dbReference>
<feature type="compositionally biased region" description="Acidic residues" evidence="1">
    <location>
        <begin position="8"/>
        <end position="36"/>
    </location>
</feature>
<sequence length="1332" mass="155267">MINNENIKEDDDESGLESEIGSESETGSEIETDDDIITPINIGETEELGEIEDINDIREEQKDEDFQEEDKSELKTDFDTNNCGNLENQFSKECNKFLLKKELMEYEFLSEHPEESEYLYPSLNDPNFNIKIAERKEFNETQYDGSLHDIKEHADYLSKLKFEFAPHQIFVRNFLSFQTPYNSLLLYHGLGTGKTLASIGVCEEMRVYLKQLGIKKQIMIIASPNVQDNFKIQLFDERKLKVKNGLWQLESSIGNNLLKEINPTMIKDISKEKITSQIKVLINNAYTFMGYDGFANYVRRVQSVKGDFKNEKEREKRMMMNIQKEFNNRLLVIDEIHNIRISEDNENKKVALYLMSLVKNTENMRLLLLSATPMYNSYKEIIWLINLMNANENRGLIEIKDVFDKKGNFKEGGEELLVRKLTGYVSFVRGENPYLFPFRVYPNYFSPKDTFFENPDLTYPLYQMNGKKINPDDILRYTSIYLTKIGDYQSNVYSYIIEYLKNKNRKNIEGLGSARELSAFESMESFGYTLLQMPVEALNIVYPIENLTGNENGGEDGNLNSLKMIGGEDGEGGEGGSDEQTREDNSETITTQIDPHTMIGKVGLERMMNFVDTKIPLEKGKFEYKEETISQYGRIFSLDNIGKYSSKIKNICDNVMKSEGLILIYSQYIDAGLIPMALALEEMGFTRYGSNSLFKTPPTEPLDSKTMKPRVRGATSGFKPARYTMITGDIRLSPNNDEAVKALTNNDNMNGEKIKVILISRAGSEGVDLKFIRQVHIMDPWYNMNRIEQIIGRAVRSFSHKDLPFEKRNVEIFMHATLLKDEQIESADLYIYRMAEYKAIQIGKITRILKETSVDCLLNQGQTNFTQENFAEFLNKKIKQKLSDGTVIDDFPVGDVPYTIACDYMDNCQYKCRPFKKITEENINEDTYNSTFLMINSDKIKERVRQLFKERFFYNKTDLISGINLQHKYSISQIYATLTEMIQDDNELVDKYGRAGYLINIDEYYLFQPMEINNERIGIFDRSVPIDYKHNKIHFELEQEQQQENESMYVGNETINKNNRIDSGIIEIQKIKKTHAIDELLTRLKEYFNLAINTVSINRGEDDWYKFIGVTIQKMMTEYNVEISLLMELLVEHIIDVELNYKEKVDLFKYLYSSDTFEENSFEWYAKSYFLDKIIKGKRFSAIVLYNKDKRHILINRQGSDGSETWVNAEPEDIHDILPYIREKYSIKESEYNELVGFISFESKQSHYVFKIKNVHAKRNTGARCDEKTKAKNISVINEILREEKYTKENTKTMVNQELCTLQEFTMRYFNKIRKNGKIWFLDTELAMIYNF</sequence>
<feature type="domain" description="Helicase ATP-binding" evidence="2">
    <location>
        <begin position="321"/>
        <end position="391"/>
    </location>
</feature>
<dbReference type="InterPro" id="IPR001650">
    <property type="entry name" value="Helicase_C-like"/>
</dbReference>
<dbReference type="Pfam" id="PF00271">
    <property type="entry name" value="Helicase_C"/>
    <property type="match status" value="1"/>
</dbReference>
<dbReference type="PROSITE" id="PS51192">
    <property type="entry name" value="HELICASE_ATP_BIND_1"/>
    <property type="match status" value="1"/>
</dbReference>
<dbReference type="InterPro" id="IPR038718">
    <property type="entry name" value="SNF2-like_sf"/>
</dbReference>
<proteinExistence type="predicted"/>
<dbReference type="EMBL" id="MN739822">
    <property type="protein sequence ID" value="QHT27407.1"/>
    <property type="molecule type" value="Genomic_DNA"/>
</dbReference>
<dbReference type="InterPro" id="IPR014001">
    <property type="entry name" value="Helicase_ATP-bd"/>
</dbReference>
<dbReference type="InterPro" id="IPR000330">
    <property type="entry name" value="SNF2_N"/>
</dbReference>
<name>A0A6C0EDX1_9ZZZZ</name>
<dbReference type="InterPro" id="IPR027417">
    <property type="entry name" value="P-loop_NTPase"/>
</dbReference>
<evidence type="ECO:0000313" key="3">
    <source>
        <dbReference type="EMBL" id="QHT27407.1"/>
    </source>
</evidence>
<dbReference type="Gene3D" id="3.40.50.10810">
    <property type="entry name" value="Tandem AAA-ATPase domain"/>
    <property type="match status" value="1"/>
</dbReference>
<protein>
    <recommendedName>
        <fullName evidence="2">Helicase ATP-binding domain-containing protein</fullName>
    </recommendedName>
</protein>
<reference evidence="3" key="1">
    <citation type="journal article" date="2020" name="Nature">
        <title>Giant virus diversity and host interactions through global metagenomics.</title>
        <authorList>
            <person name="Schulz F."/>
            <person name="Roux S."/>
            <person name="Paez-Espino D."/>
            <person name="Jungbluth S."/>
            <person name="Walsh D.A."/>
            <person name="Denef V.J."/>
            <person name="McMahon K.D."/>
            <person name="Konstantinidis K.T."/>
            <person name="Eloe-Fadrosh E.A."/>
            <person name="Kyrpides N.C."/>
            <person name="Woyke T."/>
        </authorList>
    </citation>
    <scope>NUCLEOTIDE SEQUENCE</scope>
    <source>
        <strain evidence="3">GVMAG-M-3300023179-33</strain>
    </source>
</reference>
<dbReference type="SUPFAM" id="SSF52540">
    <property type="entry name" value="P-loop containing nucleoside triphosphate hydrolases"/>
    <property type="match status" value="2"/>
</dbReference>
<dbReference type="Pfam" id="PF00176">
    <property type="entry name" value="SNF2-rel_dom"/>
    <property type="match status" value="1"/>
</dbReference>
<accession>A0A6C0EDX1</accession>